<name>A0ACC0WI78_9STRA</name>
<protein>
    <submittedName>
        <fullName evidence="1">Uncharacterized protein</fullName>
    </submittedName>
</protein>
<reference evidence="1 2" key="1">
    <citation type="journal article" date="2022" name="bioRxiv">
        <title>The genome of the oomycete Peronosclerospora sorghi, a cosmopolitan pathogen of maize and sorghum, is inflated with dispersed pseudogenes.</title>
        <authorList>
            <person name="Fletcher K."/>
            <person name="Martin F."/>
            <person name="Isakeit T."/>
            <person name="Cavanaugh K."/>
            <person name="Magill C."/>
            <person name="Michelmore R."/>
        </authorList>
    </citation>
    <scope>NUCLEOTIDE SEQUENCE [LARGE SCALE GENOMIC DNA]</scope>
    <source>
        <strain evidence="1">P6</strain>
    </source>
</reference>
<comment type="caution">
    <text evidence="1">The sequence shown here is derived from an EMBL/GenBank/DDBJ whole genome shotgun (WGS) entry which is preliminary data.</text>
</comment>
<evidence type="ECO:0000313" key="1">
    <source>
        <dbReference type="EMBL" id="KAI9918534.1"/>
    </source>
</evidence>
<sequence length="96" mass="11275">MRSFRHRSKVVLRHCAPTLSHLNMREVHMQVINVISISTLKPIFDTCRRPTFKNQSRTNSVTTGVQFANQKKLSTCALRKFVHSIHHIHFKLLRKK</sequence>
<organism evidence="1 2">
    <name type="scientific">Peronosclerospora sorghi</name>
    <dbReference type="NCBI Taxonomy" id="230839"/>
    <lineage>
        <taxon>Eukaryota</taxon>
        <taxon>Sar</taxon>
        <taxon>Stramenopiles</taxon>
        <taxon>Oomycota</taxon>
        <taxon>Peronosporomycetes</taxon>
        <taxon>Peronosporales</taxon>
        <taxon>Peronosporaceae</taxon>
        <taxon>Peronosclerospora</taxon>
    </lineage>
</organism>
<accession>A0ACC0WI78</accession>
<gene>
    <name evidence="1" type="ORF">PsorP6_012215</name>
</gene>
<keyword evidence="2" id="KW-1185">Reference proteome</keyword>
<proteinExistence type="predicted"/>
<dbReference type="Proteomes" id="UP001163321">
    <property type="component" value="Chromosome 12"/>
</dbReference>
<evidence type="ECO:0000313" key="2">
    <source>
        <dbReference type="Proteomes" id="UP001163321"/>
    </source>
</evidence>
<dbReference type="EMBL" id="CM047591">
    <property type="protein sequence ID" value="KAI9918534.1"/>
    <property type="molecule type" value="Genomic_DNA"/>
</dbReference>